<dbReference type="EMBL" id="FNGW01000008">
    <property type="protein sequence ID" value="SDM28949.1"/>
    <property type="molecule type" value="Genomic_DNA"/>
</dbReference>
<evidence type="ECO:0000259" key="1">
    <source>
        <dbReference type="SMART" id="SM00873"/>
    </source>
</evidence>
<dbReference type="PANTHER" id="PTHR39209:SF2">
    <property type="entry name" value="CYTOPLASMIC PROTEIN"/>
    <property type="match status" value="1"/>
</dbReference>
<dbReference type="AlphaFoldDB" id="A0A1G9S0B9"/>
<dbReference type="SUPFAM" id="SSF56037">
    <property type="entry name" value="PheT/TilS domain"/>
    <property type="match status" value="1"/>
</dbReference>
<protein>
    <submittedName>
        <fullName evidence="2">B3/B4 domain-containing protein (DNA/RNA-binding domain of Phe-tRNA-synthetase)</fullName>
    </submittedName>
</protein>
<dbReference type="InterPro" id="IPR020825">
    <property type="entry name" value="Phe-tRNA_synthase-like_B3/B4"/>
</dbReference>
<dbReference type="GO" id="GO:0004826">
    <property type="term" value="F:phenylalanine-tRNA ligase activity"/>
    <property type="evidence" value="ECO:0007669"/>
    <property type="project" value="InterPro"/>
</dbReference>
<dbReference type="PANTHER" id="PTHR39209">
    <property type="match status" value="1"/>
</dbReference>
<evidence type="ECO:0000313" key="2">
    <source>
        <dbReference type="EMBL" id="SDM28949.1"/>
    </source>
</evidence>
<dbReference type="GO" id="GO:0003723">
    <property type="term" value="F:RNA binding"/>
    <property type="evidence" value="ECO:0007669"/>
    <property type="project" value="InterPro"/>
</dbReference>
<dbReference type="Gene3D" id="3.50.40.10">
    <property type="entry name" value="Phenylalanyl-trna Synthetase, Chain B, domain 3"/>
    <property type="match status" value="1"/>
</dbReference>
<reference evidence="2 3" key="1">
    <citation type="submission" date="2016-10" db="EMBL/GenBank/DDBJ databases">
        <authorList>
            <person name="de Groot N.N."/>
        </authorList>
    </citation>
    <scope>NUCLEOTIDE SEQUENCE [LARGE SCALE GENOMIC DNA]</scope>
    <source>
        <strain evidence="2 3">DSM 797</strain>
    </source>
</reference>
<dbReference type="SMART" id="SM00873">
    <property type="entry name" value="B3_4"/>
    <property type="match status" value="1"/>
</dbReference>
<organism evidence="2 3">
    <name type="scientific">Romboutsia lituseburensis DSM 797</name>
    <dbReference type="NCBI Taxonomy" id="1121325"/>
    <lineage>
        <taxon>Bacteria</taxon>
        <taxon>Bacillati</taxon>
        <taxon>Bacillota</taxon>
        <taxon>Clostridia</taxon>
        <taxon>Peptostreptococcales</taxon>
        <taxon>Peptostreptococcaceae</taxon>
        <taxon>Romboutsia</taxon>
    </lineage>
</organism>
<name>A0A1G9S0B9_9FIRM</name>
<dbReference type="RefSeq" id="WP_092727161.1">
    <property type="nucleotide sequence ID" value="NZ_FNGW01000008.1"/>
</dbReference>
<gene>
    <name evidence="2" type="ORF">SAMN04515677_10840</name>
</gene>
<dbReference type="InterPro" id="IPR005146">
    <property type="entry name" value="B3/B4_tRNA-bd"/>
</dbReference>
<accession>A0A1G9S0B9</accession>
<dbReference type="Pfam" id="PF03483">
    <property type="entry name" value="B3_4"/>
    <property type="match status" value="1"/>
</dbReference>
<feature type="domain" description="B3/B4 tRNA-binding" evidence="1">
    <location>
        <begin position="62"/>
        <end position="216"/>
    </location>
</feature>
<proteinExistence type="predicted"/>
<dbReference type="Proteomes" id="UP000199068">
    <property type="component" value="Unassembled WGS sequence"/>
</dbReference>
<sequence length="234" mass="26604">MKFRVSKEVFEKFDNVCFGVIVAKGIDNTVEVNKIIEFLNKSIQECENKFKDTKIKELDEILYYRDAFNKLGINPNKFMSSIEAMLTRVSKGKGLPNISPIVDLGNSVSLTHMVPLGAHDIDTLNGDIEVRFSQKGDNFIPLGCEEAEVLEEGELIYSAGDNVRTRRWIWRQSEQGKITNESKNIFFPIDGFKDKNYDNVISARDELAALLKDIFSCDVEVGFIDNNNTEFKID</sequence>
<dbReference type="STRING" id="1121325.SAMN04515677_10840"/>
<evidence type="ECO:0000313" key="3">
    <source>
        <dbReference type="Proteomes" id="UP000199068"/>
    </source>
</evidence>
<keyword evidence="3" id="KW-1185">Reference proteome</keyword>